<feature type="non-terminal residue" evidence="1">
    <location>
        <position position="1"/>
    </location>
</feature>
<name>A0A382Z172_9ZZZZ</name>
<dbReference type="EMBL" id="UINC01180203">
    <property type="protein sequence ID" value="SVD89277.1"/>
    <property type="molecule type" value="Genomic_DNA"/>
</dbReference>
<protein>
    <submittedName>
        <fullName evidence="1">Uncharacterized protein</fullName>
    </submittedName>
</protein>
<sequence length="112" mass="12579">GANWSWVTPGFPPRAGNMGLRSQFQTWNGVPLNVGSYSRSYRSFGRQRVPFLGRTPFVGGLFQNNWQTRSFNHSNFSIRSTLVDPAGNPVYRQGTQPFNRIPGIPQMHGLVP</sequence>
<evidence type="ECO:0000313" key="1">
    <source>
        <dbReference type="EMBL" id="SVD89277.1"/>
    </source>
</evidence>
<organism evidence="1">
    <name type="scientific">marine metagenome</name>
    <dbReference type="NCBI Taxonomy" id="408172"/>
    <lineage>
        <taxon>unclassified sequences</taxon>
        <taxon>metagenomes</taxon>
        <taxon>ecological metagenomes</taxon>
    </lineage>
</organism>
<proteinExistence type="predicted"/>
<accession>A0A382Z172</accession>
<reference evidence="1" key="1">
    <citation type="submission" date="2018-05" db="EMBL/GenBank/DDBJ databases">
        <authorList>
            <person name="Lanie J.A."/>
            <person name="Ng W.-L."/>
            <person name="Kazmierczak K.M."/>
            <person name="Andrzejewski T.M."/>
            <person name="Davidsen T.M."/>
            <person name="Wayne K.J."/>
            <person name="Tettelin H."/>
            <person name="Glass J.I."/>
            <person name="Rusch D."/>
            <person name="Podicherti R."/>
            <person name="Tsui H.-C.T."/>
            <person name="Winkler M.E."/>
        </authorList>
    </citation>
    <scope>NUCLEOTIDE SEQUENCE</scope>
</reference>
<gene>
    <name evidence="1" type="ORF">METZ01_LOCUS442131</name>
</gene>
<dbReference type="AlphaFoldDB" id="A0A382Z172"/>